<comment type="caution">
    <text evidence="1">The sequence shown here is derived from an EMBL/GenBank/DDBJ whole genome shotgun (WGS) entry which is preliminary data.</text>
</comment>
<evidence type="ECO:0000313" key="1">
    <source>
        <dbReference type="EMBL" id="KEQ51360.1"/>
    </source>
</evidence>
<dbReference type="Pfam" id="PF11459">
    <property type="entry name" value="AbiEi_3"/>
    <property type="match status" value="1"/>
</dbReference>
<reference evidence="1 2" key="1">
    <citation type="submission" date="2014-02" db="EMBL/GenBank/DDBJ databases">
        <title>Whole genome sequence of Sphingobium chlorophenolicum NBRC 16172.</title>
        <authorList>
            <person name="Gan H.M."/>
            <person name="Gan H.Y."/>
            <person name="Chew T.H."/>
            <person name="Savka M.A."/>
        </authorList>
    </citation>
    <scope>NUCLEOTIDE SEQUENCE [LARGE SCALE GENOMIC DNA]</scope>
    <source>
        <strain evidence="1 2">NBRC 16172</strain>
    </source>
</reference>
<evidence type="ECO:0000313" key="2">
    <source>
        <dbReference type="Proteomes" id="UP000028411"/>
    </source>
</evidence>
<proteinExistence type="predicted"/>
<dbReference type="RefSeq" id="WP_420806763.1">
    <property type="nucleotide sequence ID" value="NZ_JFHR01000091.1"/>
</dbReference>
<evidence type="ECO:0008006" key="3">
    <source>
        <dbReference type="Google" id="ProtNLM"/>
    </source>
</evidence>
<accession>A0A081R837</accession>
<sequence length="159" mass="17544">MPCGGFLPLTAQRLAAALVQNPLGDEVRHVQTKLLPQDLGVIEQTTPEGFALRTSTAERAALELLHLAPKIFGLVEAGLIMESMTLIRPKLMQSLLEQCASIKARRLFLYLAERADLPVIRHLDLDRIDLGVGDRSLVPNGRYVAKYQLLLPKELVDPG</sequence>
<dbReference type="EMBL" id="JFHR01000091">
    <property type="protein sequence ID" value="KEQ51360.1"/>
    <property type="molecule type" value="Genomic_DNA"/>
</dbReference>
<protein>
    <recommendedName>
        <fullName evidence="3">Transcriptional regulator AbiEi antitoxin N-terminal domain-containing protein</fullName>
    </recommendedName>
</protein>
<dbReference type="PATRIC" id="fig|46429.4.peg.4348"/>
<dbReference type="AlphaFoldDB" id="A0A081R837"/>
<dbReference type="InterPro" id="IPR021561">
    <property type="entry name" value="AbiEi_3"/>
</dbReference>
<organism evidence="1 2">
    <name type="scientific">Sphingobium chlorophenolicum</name>
    <dbReference type="NCBI Taxonomy" id="46429"/>
    <lineage>
        <taxon>Bacteria</taxon>
        <taxon>Pseudomonadati</taxon>
        <taxon>Pseudomonadota</taxon>
        <taxon>Alphaproteobacteria</taxon>
        <taxon>Sphingomonadales</taxon>
        <taxon>Sphingomonadaceae</taxon>
        <taxon>Sphingobium</taxon>
    </lineage>
</organism>
<name>A0A081R837_SPHCR</name>
<dbReference type="Proteomes" id="UP000028411">
    <property type="component" value="Unassembled WGS sequence"/>
</dbReference>
<gene>
    <name evidence="1" type="ORF">BV95_04362</name>
</gene>
<dbReference type="eggNOG" id="COG5340">
    <property type="taxonomic scope" value="Bacteria"/>
</dbReference>